<protein>
    <recommendedName>
        <fullName evidence="4">Secreted protein</fullName>
    </recommendedName>
</protein>
<dbReference type="STRING" id="1280950.HJO_00250"/>
<feature type="signal peptide" evidence="1">
    <location>
        <begin position="1"/>
        <end position="25"/>
    </location>
</feature>
<evidence type="ECO:0000256" key="1">
    <source>
        <dbReference type="SAM" id="SignalP"/>
    </source>
</evidence>
<gene>
    <name evidence="2" type="ORF">HJO_00250</name>
</gene>
<dbReference type="RefSeq" id="WP_051617888.1">
    <property type="nucleotide sequence ID" value="NZ_ARYK01000001.1"/>
</dbReference>
<dbReference type="OrthoDB" id="7619985at2"/>
<dbReference type="AlphaFoldDB" id="A0A059FST5"/>
<dbReference type="Proteomes" id="UP000025171">
    <property type="component" value="Unassembled WGS sequence"/>
</dbReference>
<dbReference type="EMBL" id="ARYK01000001">
    <property type="protein sequence ID" value="KCZ93760.1"/>
    <property type="molecule type" value="Genomic_DNA"/>
</dbReference>
<accession>A0A059FST5</accession>
<evidence type="ECO:0008006" key="4">
    <source>
        <dbReference type="Google" id="ProtNLM"/>
    </source>
</evidence>
<dbReference type="PATRIC" id="fig|1280950.3.peg.51"/>
<keyword evidence="1" id="KW-0732">Signal</keyword>
<dbReference type="eggNOG" id="ENOG50302R1">
    <property type="taxonomic scope" value="Bacteria"/>
</dbReference>
<name>A0A059FST5_9PROT</name>
<evidence type="ECO:0000313" key="2">
    <source>
        <dbReference type="EMBL" id="KCZ93760.1"/>
    </source>
</evidence>
<comment type="caution">
    <text evidence="2">The sequence shown here is derived from an EMBL/GenBank/DDBJ whole genome shotgun (WGS) entry which is preliminary data.</text>
</comment>
<sequence length="123" mass="13481">MTPSLALKAASLSVLAVGFSLAASAGEWRLDPRRCPDLVEDRLDQRVTTSRADLREDLRDMRQVNCPASAWTFIPAKGETFRNGPRVYTGPSKVYAGRGGYYQFVAAPKGRASQPALIKIVVR</sequence>
<feature type="chain" id="PRO_5001578309" description="Secreted protein" evidence="1">
    <location>
        <begin position="26"/>
        <end position="123"/>
    </location>
</feature>
<evidence type="ECO:0000313" key="3">
    <source>
        <dbReference type="Proteomes" id="UP000025171"/>
    </source>
</evidence>
<keyword evidence="3" id="KW-1185">Reference proteome</keyword>
<reference evidence="2 3" key="1">
    <citation type="journal article" date="2014" name="Antonie Van Leeuwenhoek">
        <title>Hyphomonas beringensis sp. nov. and Hyphomonas chukchiensis sp. nov., isolated from surface seawater of the Bering Sea and Chukchi Sea.</title>
        <authorList>
            <person name="Li C."/>
            <person name="Lai Q."/>
            <person name="Li G."/>
            <person name="Dong C."/>
            <person name="Wang J."/>
            <person name="Liao Y."/>
            <person name="Shao Z."/>
        </authorList>
    </citation>
    <scope>NUCLEOTIDE SEQUENCE [LARGE SCALE GENOMIC DNA]</scope>
    <source>
        <strain evidence="2 3">MHS-2</strain>
    </source>
</reference>
<proteinExistence type="predicted"/>
<organism evidence="2 3">
    <name type="scientific">Hyphomonas johnsonii MHS-2</name>
    <dbReference type="NCBI Taxonomy" id="1280950"/>
    <lineage>
        <taxon>Bacteria</taxon>
        <taxon>Pseudomonadati</taxon>
        <taxon>Pseudomonadota</taxon>
        <taxon>Alphaproteobacteria</taxon>
        <taxon>Hyphomonadales</taxon>
        <taxon>Hyphomonadaceae</taxon>
        <taxon>Hyphomonas</taxon>
    </lineage>
</organism>